<reference evidence="1" key="1">
    <citation type="submission" date="2020-05" db="EMBL/GenBank/DDBJ databases">
        <authorList>
            <person name="Chiriac C."/>
            <person name="Salcher M."/>
            <person name="Ghai R."/>
            <person name="Kavagutti S V."/>
        </authorList>
    </citation>
    <scope>NUCLEOTIDE SEQUENCE</scope>
</reference>
<accession>A0A6J5RUR7</accession>
<proteinExistence type="predicted"/>
<protein>
    <submittedName>
        <fullName evidence="1">Uncharacterized protein</fullName>
    </submittedName>
</protein>
<dbReference type="EMBL" id="LR797257">
    <property type="protein sequence ID" value="CAB4197926.1"/>
    <property type="molecule type" value="Genomic_DNA"/>
</dbReference>
<gene>
    <name evidence="1" type="ORF">UFOVP1311_42</name>
</gene>
<name>A0A6J5RUR7_9CAUD</name>
<evidence type="ECO:0000313" key="1">
    <source>
        <dbReference type="EMBL" id="CAB4197926.1"/>
    </source>
</evidence>
<sequence>MKTTDDKDLIVHLETLSITDIINSQYSMTDSVNLIMLQHQIMQPSIALSYEDIANMFVNQINEAELSGSDSSDSFDQPED</sequence>
<organism evidence="1">
    <name type="scientific">uncultured Caudovirales phage</name>
    <dbReference type="NCBI Taxonomy" id="2100421"/>
    <lineage>
        <taxon>Viruses</taxon>
        <taxon>Duplodnaviria</taxon>
        <taxon>Heunggongvirae</taxon>
        <taxon>Uroviricota</taxon>
        <taxon>Caudoviricetes</taxon>
        <taxon>Peduoviridae</taxon>
        <taxon>Maltschvirus</taxon>
        <taxon>Maltschvirus maltsch</taxon>
    </lineage>
</organism>